<evidence type="ECO:0000256" key="4">
    <source>
        <dbReference type="SAM" id="Coils"/>
    </source>
</evidence>
<dbReference type="KEGG" id="gog:C1280_15295"/>
<evidence type="ECO:0000313" key="9">
    <source>
        <dbReference type="Proteomes" id="UP000245802"/>
    </source>
</evidence>
<dbReference type="Gene3D" id="2.40.420.20">
    <property type="match status" value="1"/>
</dbReference>
<dbReference type="Pfam" id="PF25990">
    <property type="entry name" value="Beta-barrel_YknX"/>
    <property type="match status" value="1"/>
</dbReference>
<dbReference type="PANTHER" id="PTHR32347">
    <property type="entry name" value="EFFLUX SYSTEM COMPONENT YKNX-RELATED"/>
    <property type="match status" value="1"/>
</dbReference>
<evidence type="ECO:0000259" key="6">
    <source>
        <dbReference type="Pfam" id="PF25967"/>
    </source>
</evidence>
<gene>
    <name evidence="8" type="ORF">C1280_15295</name>
</gene>
<accession>A0A2Z3H3C1</accession>
<evidence type="ECO:0000259" key="7">
    <source>
        <dbReference type="Pfam" id="PF25990"/>
    </source>
</evidence>
<sequence length="546" mass="58529">MRSPDPLPAPTTATAAEPLPPGSPAPQPPGRSLPPARSARKSGRLARAARYAAAAAVVGAVGWLAARQFLPGRHVDDVLTATATVGDLEIAVADKGELESSEAVQVICEVEGGGKITTILPEGTVVKRGDVVARLDTDALQKAINEQEVKWEQAEGKVKAAISELEVQRNKAEGEIAKAELAHVLADIDRESFLDAEYKGELDKKKGALELAKKELKEAEDNLEFTRGMVKKGFAQLEQIRIVELTHEQKRYAVQQGEADLLLFTKYTKRRKTTELEAKAKDAVRDLDRTKKSQAAATEKAASEVTAARKTADLEKRQFERLRDQLGKCEVKAPAPGIVIYFKRPWDESARIRPGGQVFFQQPIFTLPDLSQMKVKMKVHETVVKKVKAGLGCTMKIDALPGQVLRGKVMSVATLAQGDDWRGGGVKEYETTISIEDMPTEAGLRPGMSAEVKILVKTVPGALTVPVQAVTEVGGQHVCYVATGNKVEQREVTIGDGNDQLIQVVTGLAAGDRVALDARNRAAAELSTGSGSAPAPTAALGSPAPK</sequence>
<dbReference type="PANTHER" id="PTHR32347:SF23">
    <property type="entry name" value="BLL5650 PROTEIN"/>
    <property type="match status" value="1"/>
</dbReference>
<dbReference type="GO" id="GO:0030313">
    <property type="term" value="C:cell envelope"/>
    <property type="evidence" value="ECO:0007669"/>
    <property type="project" value="UniProtKB-SubCell"/>
</dbReference>
<dbReference type="GO" id="GO:0016020">
    <property type="term" value="C:membrane"/>
    <property type="evidence" value="ECO:0007669"/>
    <property type="project" value="InterPro"/>
</dbReference>
<dbReference type="OrthoDB" id="259669at2"/>
<dbReference type="EMBL" id="CP025958">
    <property type="protein sequence ID" value="AWM38217.1"/>
    <property type="molecule type" value="Genomic_DNA"/>
</dbReference>
<dbReference type="Pfam" id="PF25967">
    <property type="entry name" value="RND-MFP_C"/>
    <property type="match status" value="1"/>
</dbReference>
<feature type="compositionally biased region" description="Pro residues" evidence="5">
    <location>
        <begin position="18"/>
        <end position="32"/>
    </location>
</feature>
<comment type="subcellular location">
    <subcellularLocation>
        <location evidence="1">Cell envelope</location>
    </subcellularLocation>
</comment>
<keyword evidence="3 4" id="KW-0175">Coiled coil</keyword>
<feature type="region of interest" description="Disordered" evidence="5">
    <location>
        <begin position="1"/>
        <end position="41"/>
    </location>
</feature>
<proteinExistence type="inferred from homology"/>
<evidence type="ECO:0000256" key="5">
    <source>
        <dbReference type="SAM" id="MobiDB-lite"/>
    </source>
</evidence>
<dbReference type="InterPro" id="IPR050465">
    <property type="entry name" value="UPF0194_transport"/>
</dbReference>
<dbReference type="Proteomes" id="UP000245802">
    <property type="component" value="Chromosome"/>
</dbReference>
<comment type="similarity">
    <text evidence="2">Belongs to the membrane fusion protein (MFP) (TC 8.A.1) family.</text>
</comment>
<dbReference type="InterPro" id="IPR058627">
    <property type="entry name" value="MdtA-like_C"/>
</dbReference>
<evidence type="ECO:0000256" key="3">
    <source>
        <dbReference type="ARBA" id="ARBA00023054"/>
    </source>
</evidence>
<evidence type="ECO:0000256" key="2">
    <source>
        <dbReference type="ARBA" id="ARBA00009477"/>
    </source>
</evidence>
<dbReference type="NCBIfam" id="TIGR01730">
    <property type="entry name" value="RND_mfp"/>
    <property type="match status" value="1"/>
</dbReference>
<protein>
    <submittedName>
        <fullName evidence="8">Uncharacterized protein</fullName>
    </submittedName>
</protein>
<evidence type="ECO:0000256" key="1">
    <source>
        <dbReference type="ARBA" id="ARBA00004196"/>
    </source>
</evidence>
<feature type="domain" description="Multidrug resistance protein MdtA-like C-terminal permuted SH3" evidence="6">
    <location>
        <begin position="462"/>
        <end position="517"/>
    </location>
</feature>
<dbReference type="InterPro" id="IPR058636">
    <property type="entry name" value="Beta-barrel_YknX"/>
</dbReference>
<reference evidence="8 9" key="1">
    <citation type="submission" date="2018-01" db="EMBL/GenBank/DDBJ databases">
        <title>G. obscuriglobus.</title>
        <authorList>
            <person name="Franke J."/>
            <person name="Blomberg W."/>
            <person name="Selmecki A."/>
        </authorList>
    </citation>
    <scope>NUCLEOTIDE SEQUENCE [LARGE SCALE GENOMIC DNA]</scope>
    <source>
        <strain evidence="8 9">DSM 5831</strain>
    </source>
</reference>
<organism evidence="8 9">
    <name type="scientific">Gemmata obscuriglobus</name>
    <dbReference type="NCBI Taxonomy" id="114"/>
    <lineage>
        <taxon>Bacteria</taxon>
        <taxon>Pseudomonadati</taxon>
        <taxon>Planctomycetota</taxon>
        <taxon>Planctomycetia</taxon>
        <taxon>Gemmatales</taxon>
        <taxon>Gemmataceae</taxon>
        <taxon>Gemmata</taxon>
    </lineage>
</organism>
<name>A0A2Z3H3C1_9BACT</name>
<dbReference type="InterPro" id="IPR006143">
    <property type="entry name" value="RND_pump_MFP"/>
</dbReference>
<dbReference type="Gene3D" id="2.40.30.170">
    <property type="match status" value="1"/>
</dbReference>
<dbReference type="AlphaFoldDB" id="A0A2Z3H3C1"/>
<evidence type="ECO:0000313" key="8">
    <source>
        <dbReference type="EMBL" id="AWM38217.1"/>
    </source>
</evidence>
<feature type="domain" description="YknX-like beta-barrel" evidence="7">
    <location>
        <begin position="373"/>
        <end position="454"/>
    </location>
</feature>
<feature type="coiled-coil region" evidence="4">
    <location>
        <begin position="162"/>
        <end position="229"/>
    </location>
</feature>
<keyword evidence="9" id="KW-1185">Reference proteome</keyword>
<feature type="region of interest" description="Disordered" evidence="5">
    <location>
        <begin position="523"/>
        <end position="546"/>
    </location>
</feature>
<dbReference type="GO" id="GO:0022857">
    <property type="term" value="F:transmembrane transporter activity"/>
    <property type="evidence" value="ECO:0007669"/>
    <property type="project" value="InterPro"/>
</dbReference>